<protein>
    <recommendedName>
        <fullName evidence="3">PepSY domain-containing protein</fullName>
    </recommendedName>
</protein>
<accession>A0A1D8IQS9</accession>
<proteinExistence type="predicted"/>
<reference evidence="5" key="1">
    <citation type="submission" date="2016-09" db="EMBL/GenBank/DDBJ databases">
        <title>Acidihalobacter prosperus F5.</title>
        <authorList>
            <person name="Khaleque H.N."/>
            <person name="Ramsay J.P."/>
            <person name="Kaksonen A.H."/>
            <person name="Boxall N.J."/>
            <person name="Watkin E.L.J."/>
        </authorList>
    </citation>
    <scope>NUCLEOTIDE SEQUENCE [LARGE SCALE GENOMIC DNA]</scope>
    <source>
        <strain evidence="5">F5</strain>
    </source>
</reference>
<evidence type="ECO:0000256" key="2">
    <source>
        <dbReference type="SAM" id="SignalP"/>
    </source>
</evidence>
<feature type="chain" id="PRO_5009108347" description="PepSY domain-containing protein" evidence="2">
    <location>
        <begin position="26"/>
        <end position="137"/>
    </location>
</feature>
<dbReference type="InterPro" id="IPR025711">
    <property type="entry name" value="PepSY"/>
</dbReference>
<dbReference type="RefSeq" id="WP_070079112.1">
    <property type="nucleotide sequence ID" value="NZ_CP017415.1"/>
</dbReference>
<evidence type="ECO:0000313" key="4">
    <source>
        <dbReference type="EMBL" id="AOU98755.1"/>
    </source>
</evidence>
<dbReference type="EMBL" id="CP017415">
    <property type="protein sequence ID" value="AOU98755.1"/>
    <property type="molecule type" value="Genomic_DNA"/>
</dbReference>
<evidence type="ECO:0000313" key="5">
    <source>
        <dbReference type="Proteomes" id="UP000095401"/>
    </source>
</evidence>
<feature type="compositionally biased region" description="Basic and acidic residues" evidence="1">
    <location>
        <begin position="92"/>
        <end position="137"/>
    </location>
</feature>
<sequence length="137" mass="14563">MMSKKLLIAIAGASVLGLGTGAAYAYDGAQLAKDARVTMHDARAQALKMAPGAIKSAELESEHGGSGLRYSFDIQTSQGLREVGIDAQTGKVLEDGAETHRAEAAETRSEHEARGTDVEHESMDDSEHKSGYESRED</sequence>
<feature type="region of interest" description="Disordered" evidence="1">
    <location>
        <begin position="86"/>
        <end position="137"/>
    </location>
</feature>
<feature type="domain" description="PepSY" evidence="3">
    <location>
        <begin position="37"/>
        <end position="94"/>
    </location>
</feature>
<organism evidence="4 5">
    <name type="scientific">Acidihalobacter yilgarnensis</name>
    <dbReference type="NCBI Taxonomy" id="2819280"/>
    <lineage>
        <taxon>Bacteria</taxon>
        <taxon>Pseudomonadati</taxon>
        <taxon>Pseudomonadota</taxon>
        <taxon>Gammaproteobacteria</taxon>
        <taxon>Chromatiales</taxon>
        <taxon>Ectothiorhodospiraceae</taxon>
        <taxon>Acidihalobacter</taxon>
    </lineage>
</organism>
<feature type="signal peptide" evidence="2">
    <location>
        <begin position="1"/>
        <end position="25"/>
    </location>
</feature>
<dbReference type="AlphaFoldDB" id="A0A1D8IQS9"/>
<dbReference type="KEGG" id="aprs:BI364_12970"/>
<evidence type="ECO:0000256" key="1">
    <source>
        <dbReference type="SAM" id="MobiDB-lite"/>
    </source>
</evidence>
<dbReference type="Proteomes" id="UP000095401">
    <property type="component" value="Chromosome"/>
</dbReference>
<gene>
    <name evidence="4" type="ORF">BI364_12970</name>
</gene>
<dbReference type="Gene3D" id="3.10.450.40">
    <property type="match status" value="1"/>
</dbReference>
<keyword evidence="5" id="KW-1185">Reference proteome</keyword>
<dbReference type="Pfam" id="PF03413">
    <property type="entry name" value="PepSY"/>
    <property type="match status" value="1"/>
</dbReference>
<keyword evidence="2" id="KW-0732">Signal</keyword>
<name>A0A1D8IQS9_9GAMM</name>
<evidence type="ECO:0000259" key="3">
    <source>
        <dbReference type="Pfam" id="PF03413"/>
    </source>
</evidence>